<evidence type="ECO:0000313" key="1">
    <source>
        <dbReference type="EMBL" id="GFP38263.1"/>
    </source>
</evidence>
<evidence type="ECO:0000313" key="2">
    <source>
        <dbReference type="Proteomes" id="UP000561271"/>
    </source>
</evidence>
<dbReference type="AlphaFoldDB" id="A0A6V8Q1A0"/>
<proteinExistence type="predicted"/>
<feature type="non-terminal residue" evidence="1">
    <location>
        <position position="1"/>
    </location>
</feature>
<gene>
    <name evidence="1" type="ORF">HKBW3S44_01943</name>
</gene>
<accession>A0A6V8Q1A0</accession>
<dbReference type="Proteomes" id="UP000561271">
    <property type="component" value="Unassembled WGS sequence"/>
</dbReference>
<comment type="caution">
    <text evidence="1">The sequence shown here is derived from an EMBL/GenBank/DDBJ whole genome shotgun (WGS) entry which is preliminary data.</text>
</comment>
<reference evidence="1 2" key="1">
    <citation type="journal article" date="2020" name="Front. Microbiol.">
        <title>Single-cell genomics of novel Actinobacteria with the Wood-Ljungdahl pathway discovered in a serpentinizing system.</title>
        <authorList>
            <person name="Merino N."/>
            <person name="Kawai M."/>
            <person name="Boyd E.S."/>
            <person name="Colman D.R."/>
            <person name="McGlynn S.E."/>
            <person name="Nealson K.H."/>
            <person name="Kurokawa K."/>
            <person name="Hongoh Y."/>
        </authorList>
    </citation>
    <scope>NUCLEOTIDE SEQUENCE [LARGE SCALE GENOMIC DNA]</scope>
    <source>
        <strain evidence="1 2">S44</strain>
    </source>
</reference>
<dbReference type="EMBL" id="BLSC01000454">
    <property type="protein sequence ID" value="GFP38263.1"/>
    <property type="molecule type" value="Genomic_DNA"/>
</dbReference>
<sequence>VGWGTGELGYLTLRKLLMITVV</sequence>
<protein>
    <submittedName>
        <fullName evidence="1">Uncharacterized protein</fullName>
    </submittedName>
</protein>
<organism evidence="1 2">
    <name type="scientific">Candidatus Hakubella thermalkaliphila</name>
    <dbReference type="NCBI Taxonomy" id="2754717"/>
    <lineage>
        <taxon>Bacteria</taxon>
        <taxon>Bacillati</taxon>
        <taxon>Actinomycetota</taxon>
        <taxon>Actinomycetota incertae sedis</taxon>
        <taxon>Candidatus Hakubellales</taxon>
        <taxon>Candidatus Hakubellaceae</taxon>
        <taxon>Candidatus Hakubella</taxon>
    </lineage>
</organism>
<name>A0A6V8Q1A0_9ACTN</name>